<accession>A0A1H8AG43</accession>
<gene>
    <name evidence="1" type="ORF">SAMN04515666_11944</name>
</gene>
<dbReference type="OrthoDB" id="8452369at2"/>
<sequence>MSQHDAEFFRIKASHGDLIDRCGGQKRAAGIVGLGQTMMSYVKNREHGALLTVRGKLLLERECGEPLATRVEADLLGYQLERKAGPDGPLPANPFAAVAAISQEYSDLVAGFAQGTLDGDFSRADAARADRDLSDLIARAEAFRKFIAAQLAGGAA</sequence>
<dbReference type="Proteomes" id="UP000199664">
    <property type="component" value="Unassembled WGS sequence"/>
</dbReference>
<dbReference type="RefSeq" id="WP_091843547.1">
    <property type="nucleotide sequence ID" value="NZ_FOAN01000019.1"/>
</dbReference>
<evidence type="ECO:0000313" key="2">
    <source>
        <dbReference type="Proteomes" id="UP000199664"/>
    </source>
</evidence>
<protein>
    <recommendedName>
        <fullName evidence="3">Phage regulatory protein CII (CP76)</fullName>
    </recommendedName>
</protein>
<dbReference type="EMBL" id="FOAN01000019">
    <property type="protein sequence ID" value="SEM69581.1"/>
    <property type="molecule type" value="Genomic_DNA"/>
</dbReference>
<dbReference type="STRING" id="1036779.SAMN04515666_11944"/>
<reference evidence="2" key="1">
    <citation type="submission" date="2016-10" db="EMBL/GenBank/DDBJ databases">
        <authorList>
            <person name="Varghese N."/>
            <person name="Submissions S."/>
        </authorList>
    </citation>
    <scope>NUCLEOTIDE SEQUENCE [LARGE SCALE GENOMIC DNA]</scope>
    <source>
        <strain evidence="2">LMG 26383,CCUG 61248,R- 45681</strain>
    </source>
</reference>
<proteinExistence type="predicted"/>
<evidence type="ECO:0008006" key="3">
    <source>
        <dbReference type="Google" id="ProtNLM"/>
    </source>
</evidence>
<name>A0A1H8AG43_9HYPH</name>
<organism evidence="1 2">
    <name type="scientific">Bosea lupini</name>
    <dbReference type="NCBI Taxonomy" id="1036779"/>
    <lineage>
        <taxon>Bacteria</taxon>
        <taxon>Pseudomonadati</taxon>
        <taxon>Pseudomonadota</taxon>
        <taxon>Alphaproteobacteria</taxon>
        <taxon>Hyphomicrobiales</taxon>
        <taxon>Boseaceae</taxon>
        <taxon>Bosea</taxon>
    </lineage>
</organism>
<evidence type="ECO:0000313" key="1">
    <source>
        <dbReference type="EMBL" id="SEM69581.1"/>
    </source>
</evidence>
<keyword evidence="2" id="KW-1185">Reference proteome</keyword>
<dbReference type="AlphaFoldDB" id="A0A1H8AG43"/>